<evidence type="ECO:0000256" key="5">
    <source>
        <dbReference type="ARBA" id="ARBA00038106"/>
    </source>
</evidence>
<name>A0A1Y2LUD1_EPING</name>
<evidence type="ECO:0000313" key="9">
    <source>
        <dbReference type="Proteomes" id="UP000193240"/>
    </source>
</evidence>
<dbReference type="PROSITE" id="PS50059">
    <property type="entry name" value="FKBP_PPIASE"/>
    <property type="match status" value="1"/>
</dbReference>
<dbReference type="InterPro" id="IPR046357">
    <property type="entry name" value="PPIase_dom_sf"/>
</dbReference>
<gene>
    <name evidence="8" type="ORF">B5807_07277</name>
</gene>
<keyword evidence="3 6" id="KW-0697">Rotamase</keyword>
<dbReference type="GO" id="GO:0005737">
    <property type="term" value="C:cytoplasm"/>
    <property type="evidence" value="ECO:0007669"/>
    <property type="project" value="TreeGrafter"/>
</dbReference>
<evidence type="ECO:0000313" key="8">
    <source>
        <dbReference type="EMBL" id="OSS47435.1"/>
    </source>
</evidence>
<dbReference type="SUPFAM" id="SSF54534">
    <property type="entry name" value="FKBP-like"/>
    <property type="match status" value="1"/>
</dbReference>
<dbReference type="PANTHER" id="PTHR10516:SF443">
    <property type="entry name" value="FK506-BINDING PROTEIN 59-RELATED"/>
    <property type="match status" value="1"/>
</dbReference>
<dbReference type="Pfam" id="PF00254">
    <property type="entry name" value="FKBP_C"/>
    <property type="match status" value="1"/>
</dbReference>
<evidence type="ECO:0000256" key="1">
    <source>
        <dbReference type="ARBA" id="ARBA00000971"/>
    </source>
</evidence>
<dbReference type="AlphaFoldDB" id="A0A1Y2LUD1"/>
<dbReference type="InterPro" id="IPR050689">
    <property type="entry name" value="FKBP-type_PPIase"/>
</dbReference>
<dbReference type="PANTHER" id="PTHR10516">
    <property type="entry name" value="PEPTIDYL-PROLYL CIS-TRANS ISOMERASE"/>
    <property type="match status" value="1"/>
</dbReference>
<comment type="catalytic activity">
    <reaction evidence="1 6">
        <text>[protein]-peptidylproline (omega=180) = [protein]-peptidylproline (omega=0)</text>
        <dbReference type="Rhea" id="RHEA:16237"/>
        <dbReference type="Rhea" id="RHEA-COMP:10747"/>
        <dbReference type="Rhea" id="RHEA-COMP:10748"/>
        <dbReference type="ChEBI" id="CHEBI:83833"/>
        <dbReference type="ChEBI" id="CHEBI:83834"/>
        <dbReference type="EC" id="5.2.1.8"/>
    </reaction>
</comment>
<keyword evidence="4 6" id="KW-0413">Isomerase</keyword>
<dbReference type="OMA" id="PMALHEK"/>
<evidence type="ECO:0000256" key="6">
    <source>
        <dbReference type="PROSITE-ProRule" id="PRU00277"/>
    </source>
</evidence>
<dbReference type="STRING" id="105696.A0A1Y2LUD1"/>
<proteinExistence type="inferred from homology"/>
<comment type="similarity">
    <text evidence="5">Belongs to the FKBP-type PPIase family. FKBP1 subfamily.</text>
</comment>
<dbReference type="EMBL" id="KZ107848">
    <property type="protein sequence ID" value="OSS47435.1"/>
    <property type="molecule type" value="Genomic_DNA"/>
</dbReference>
<dbReference type="GO" id="GO:0003755">
    <property type="term" value="F:peptidyl-prolyl cis-trans isomerase activity"/>
    <property type="evidence" value="ECO:0007669"/>
    <property type="project" value="UniProtKB-KW"/>
</dbReference>
<sequence length="132" mass="14675">MNISKTVIQKGDPTQVVQKYDEVAIEYTGWIFDPNQPDGKGTKFDTSIGRGDTVTVIGAGRLIKGWDKGVIGDYEPEIRGETVGPMALHEKARFKFPHTYAYGVNGFPGWIPQKATLIYELEVKRIGPHRAP</sequence>
<evidence type="ECO:0000259" key="7">
    <source>
        <dbReference type="PROSITE" id="PS50059"/>
    </source>
</evidence>
<dbReference type="InterPro" id="IPR001179">
    <property type="entry name" value="PPIase_FKBP_dom"/>
</dbReference>
<keyword evidence="9" id="KW-1185">Reference proteome</keyword>
<organism evidence="8 9">
    <name type="scientific">Epicoccum nigrum</name>
    <name type="common">Soil fungus</name>
    <name type="synonym">Epicoccum purpurascens</name>
    <dbReference type="NCBI Taxonomy" id="105696"/>
    <lineage>
        <taxon>Eukaryota</taxon>
        <taxon>Fungi</taxon>
        <taxon>Dikarya</taxon>
        <taxon>Ascomycota</taxon>
        <taxon>Pezizomycotina</taxon>
        <taxon>Dothideomycetes</taxon>
        <taxon>Pleosporomycetidae</taxon>
        <taxon>Pleosporales</taxon>
        <taxon>Pleosporineae</taxon>
        <taxon>Didymellaceae</taxon>
        <taxon>Epicoccum</taxon>
    </lineage>
</organism>
<evidence type="ECO:0000256" key="3">
    <source>
        <dbReference type="ARBA" id="ARBA00023110"/>
    </source>
</evidence>
<dbReference type="Gene3D" id="3.10.50.40">
    <property type="match status" value="1"/>
</dbReference>
<feature type="domain" description="PPIase FKBP-type" evidence="7">
    <location>
        <begin position="20"/>
        <end position="127"/>
    </location>
</feature>
<protein>
    <recommendedName>
        <fullName evidence="2 6">peptidylprolyl isomerase</fullName>
        <ecNumber evidence="2 6">5.2.1.8</ecNumber>
    </recommendedName>
</protein>
<dbReference type="Proteomes" id="UP000193240">
    <property type="component" value="Unassembled WGS sequence"/>
</dbReference>
<evidence type="ECO:0000256" key="4">
    <source>
        <dbReference type="ARBA" id="ARBA00023235"/>
    </source>
</evidence>
<dbReference type="InParanoid" id="A0A1Y2LUD1"/>
<dbReference type="EC" id="5.2.1.8" evidence="2 6"/>
<evidence type="ECO:0000256" key="2">
    <source>
        <dbReference type="ARBA" id="ARBA00013194"/>
    </source>
</evidence>
<reference evidence="8 9" key="1">
    <citation type="journal article" date="2017" name="Genome Announc.">
        <title>Genome sequence of the saprophytic ascomycete Epicoccum nigrum ICMP 19927 strain isolated from New Zealand.</title>
        <authorList>
            <person name="Fokin M."/>
            <person name="Fleetwood D."/>
            <person name="Weir B.S."/>
            <person name="Villas-Boas S.G."/>
        </authorList>
    </citation>
    <scope>NUCLEOTIDE SEQUENCE [LARGE SCALE GENOMIC DNA]</scope>
    <source>
        <strain evidence="8 9">ICMP 19927</strain>
    </source>
</reference>
<accession>A0A1Y2LUD1</accession>